<dbReference type="EMBL" id="LAZR01016120">
    <property type="protein sequence ID" value="KKM05884.1"/>
    <property type="molecule type" value="Genomic_DNA"/>
</dbReference>
<organism evidence="1">
    <name type="scientific">marine sediment metagenome</name>
    <dbReference type="NCBI Taxonomy" id="412755"/>
    <lineage>
        <taxon>unclassified sequences</taxon>
        <taxon>metagenomes</taxon>
        <taxon>ecological metagenomes</taxon>
    </lineage>
</organism>
<evidence type="ECO:0000313" key="1">
    <source>
        <dbReference type="EMBL" id="KKM05884.1"/>
    </source>
</evidence>
<protein>
    <submittedName>
        <fullName evidence="1">Uncharacterized protein</fullName>
    </submittedName>
</protein>
<accession>A0A0F9H4C7</accession>
<comment type="caution">
    <text evidence="1">The sequence shown here is derived from an EMBL/GenBank/DDBJ whole genome shotgun (WGS) entry which is preliminary data.</text>
</comment>
<gene>
    <name evidence="1" type="ORF">LCGC14_1749590</name>
</gene>
<sequence>MRSDEELKQDPLFMEAKRFVHWYRGDILKQMRQKIVNQKKEQQNGSG</sequence>
<proteinExistence type="predicted"/>
<reference evidence="1" key="1">
    <citation type="journal article" date="2015" name="Nature">
        <title>Complex archaea that bridge the gap between prokaryotes and eukaryotes.</title>
        <authorList>
            <person name="Spang A."/>
            <person name="Saw J.H."/>
            <person name="Jorgensen S.L."/>
            <person name="Zaremba-Niedzwiedzka K."/>
            <person name="Martijn J."/>
            <person name="Lind A.E."/>
            <person name="van Eijk R."/>
            <person name="Schleper C."/>
            <person name="Guy L."/>
            <person name="Ettema T.J."/>
        </authorList>
    </citation>
    <scope>NUCLEOTIDE SEQUENCE</scope>
</reference>
<name>A0A0F9H4C7_9ZZZZ</name>
<dbReference type="AlphaFoldDB" id="A0A0F9H4C7"/>